<dbReference type="FunFam" id="3.50.50.60:FF:000021">
    <property type="entry name" value="Ubiquinone biosynthesis monooxygenase COQ6"/>
    <property type="match status" value="1"/>
</dbReference>
<evidence type="ECO:0000256" key="4">
    <source>
        <dbReference type="ARBA" id="ARBA00022630"/>
    </source>
</evidence>
<dbReference type="GO" id="GO:0006744">
    <property type="term" value="P:ubiquinone biosynthetic process"/>
    <property type="evidence" value="ECO:0007669"/>
    <property type="project" value="UniProtKB-UniPathway"/>
</dbReference>
<evidence type="ECO:0000256" key="8">
    <source>
        <dbReference type="ARBA" id="ARBA00065734"/>
    </source>
</evidence>
<dbReference type="Gene3D" id="3.50.50.60">
    <property type="entry name" value="FAD/NAD(P)-binding domain"/>
    <property type="match status" value="2"/>
</dbReference>
<accession>A0A1B8YLS9</accession>
<dbReference type="PATRIC" id="fig|29488.15.peg.679"/>
<evidence type="ECO:0000256" key="7">
    <source>
        <dbReference type="ARBA" id="ARBA00023033"/>
    </source>
</evidence>
<dbReference type="FunFam" id="3.50.50.60:FF:000123">
    <property type="entry name" value="2-octaprenyl-6-methoxyphenyl hydroxylase"/>
    <property type="match status" value="1"/>
</dbReference>
<comment type="subunit">
    <text evidence="8">Component of the Ubi complex metabolon, which regroups five ubiquinone biosynthesis proteins (UbiE, UbiF, UbiG, UbiH and UbiI) and two accessory factors (UbiK and the lipid-binding protein UbiJ).</text>
</comment>
<dbReference type="NCBIfam" id="TIGR01988">
    <property type="entry name" value="Ubi-OHases"/>
    <property type="match status" value="1"/>
</dbReference>
<evidence type="ECO:0000256" key="2">
    <source>
        <dbReference type="ARBA" id="ARBA00004749"/>
    </source>
</evidence>
<dbReference type="InterPro" id="IPR051205">
    <property type="entry name" value="UbiH/COQ6_monooxygenase"/>
</dbReference>
<dbReference type="UniPathway" id="UPA00232"/>
<keyword evidence="4" id="KW-0285">Flavoprotein</keyword>
<dbReference type="PRINTS" id="PR00420">
    <property type="entry name" value="RNGMNOXGNASE"/>
</dbReference>
<dbReference type="Proteomes" id="UP000092665">
    <property type="component" value="Unassembled WGS sequence"/>
</dbReference>
<evidence type="ECO:0000313" key="11">
    <source>
        <dbReference type="Proteomes" id="UP000092665"/>
    </source>
</evidence>
<dbReference type="SUPFAM" id="SSF51905">
    <property type="entry name" value="FAD/NAD(P)-binding domain"/>
    <property type="match status" value="1"/>
</dbReference>
<dbReference type="NCBIfam" id="TIGR01984">
    <property type="entry name" value="UbiH"/>
    <property type="match status" value="1"/>
</dbReference>
<dbReference type="NCBIfam" id="NF004356">
    <property type="entry name" value="PRK05732.1"/>
    <property type="match status" value="1"/>
</dbReference>
<dbReference type="InterPro" id="IPR036188">
    <property type="entry name" value="FAD/NAD-bd_sf"/>
</dbReference>
<evidence type="ECO:0000256" key="5">
    <source>
        <dbReference type="ARBA" id="ARBA00022827"/>
    </source>
</evidence>
<sequence length="392" mass="43229">MDVIIVGGGMTGATLALAISSLSKGRIHVSLIEAAEPERKHPGFDARAIALAYGTCQRLQQIGVWSVLEEYVIPITHVHVSDRGHAGFVNLYAKEYNIPALGNVIELYDAGQCLFGLLKNAPGVTLYCPSKVMAVERTLSSVAVSLDSGERLQGELLVAADGSHSAIGRACNIQWQRHAYEQVAVITNVLTSEHPRGSAFERFTEHGPLALLPMSGRRSSLVWCHQLARKKEIAGWNNDQFIRQLQRAFGWRLGKILETGQRHSYPLTLSTANQQISHRLALVGNAAQTLHPIAGQGFNLGMRDVMTLAQIVSEAFAAGQDIGTYQVLANYQQQRVLDRENTIDITDGLIRIFANRYFPLQIGRHVGLMMMEKCSPMREILARQTLGWVAQR</sequence>
<dbReference type="RefSeq" id="WP_065389121.1">
    <property type="nucleotide sequence ID" value="NZ_CAWMQN010000018.1"/>
</dbReference>
<dbReference type="InterPro" id="IPR018168">
    <property type="entry name" value="Ubi_Hdrlase_CS"/>
</dbReference>
<protein>
    <submittedName>
        <fullName evidence="10">2-octaprenyl-6-methoxyphenol hydroxylase</fullName>
        <ecNumber evidence="10">1.14.13.-</ecNumber>
    </submittedName>
</protein>
<evidence type="ECO:0000256" key="1">
    <source>
        <dbReference type="ARBA" id="ARBA00001974"/>
    </source>
</evidence>
<dbReference type="GO" id="GO:0110142">
    <property type="term" value="C:ubiquinone biosynthesis complex"/>
    <property type="evidence" value="ECO:0007669"/>
    <property type="project" value="UniProtKB-ARBA"/>
</dbReference>
<comment type="cofactor">
    <cofactor evidence="1">
        <name>FAD</name>
        <dbReference type="ChEBI" id="CHEBI:57692"/>
    </cofactor>
</comment>
<dbReference type="InterPro" id="IPR010971">
    <property type="entry name" value="UbiH/COQ6"/>
</dbReference>
<dbReference type="GO" id="GO:0071949">
    <property type="term" value="F:FAD binding"/>
    <property type="evidence" value="ECO:0007669"/>
    <property type="project" value="InterPro"/>
</dbReference>
<dbReference type="InterPro" id="IPR011295">
    <property type="entry name" value="UbiH"/>
</dbReference>
<gene>
    <name evidence="10" type="primary">ubiH</name>
    <name evidence="10" type="ORF">Phpb_00613</name>
</gene>
<reference evidence="11" key="1">
    <citation type="submission" date="2015-11" db="EMBL/GenBank/DDBJ databases">
        <authorList>
            <person name="Tobias N.J."/>
            <person name="Mishra B."/>
            <person name="Gupta D.K."/>
            <person name="Thines M."/>
            <person name="Stinear T.P."/>
            <person name="Bode H.B."/>
        </authorList>
    </citation>
    <scope>NUCLEOTIDE SEQUENCE [LARGE SCALE GENOMIC DNA]</scope>
    <source>
        <strain evidence="11">PB45.5</strain>
    </source>
</reference>
<evidence type="ECO:0000256" key="3">
    <source>
        <dbReference type="ARBA" id="ARBA00005349"/>
    </source>
</evidence>
<dbReference type="PANTHER" id="PTHR43876:SF8">
    <property type="entry name" value="2-OCTAPRENYL-6-METHOXYPHENOL HYDROXYLASE"/>
    <property type="match status" value="1"/>
</dbReference>
<dbReference type="PANTHER" id="PTHR43876">
    <property type="entry name" value="UBIQUINONE BIOSYNTHESIS MONOOXYGENASE COQ6, MITOCHONDRIAL"/>
    <property type="match status" value="1"/>
</dbReference>
<dbReference type="EC" id="1.14.13.-" evidence="10"/>
<dbReference type="GO" id="GO:0008681">
    <property type="term" value="F:2-octaprenyl-6-methoxyphenol hydroxylase activity"/>
    <property type="evidence" value="ECO:0007669"/>
    <property type="project" value="InterPro"/>
</dbReference>
<dbReference type="PROSITE" id="PS01304">
    <property type="entry name" value="UBIH"/>
    <property type="match status" value="1"/>
</dbReference>
<evidence type="ECO:0000313" key="10">
    <source>
        <dbReference type="EMBL" id="OCA56114.1"/>
    </source>
</evidence>
<comment type="similarity">
    <text evidence="3">Belongs to the UbiH/COQ6 family.</text>
</comment>
<keyword evidence="6 10" id="KW-0560">Oxidoreductase</keyword>
<organism evidence="10 11">
    <name type="scientific">Photorhabdus namnaonensis</name>
    <dbReference type="NCBI Taxonomy" id="1851568"/>
    <lineage>
        <taxon>Bacteria</taxon>
        <taxon>Pseudomonadati</taxon>
        <taxon>Pseudomonadota</taxon>
        <taxon>Gammaproteobacteria</taxon>
        <taxon>Enterobacterales</taxon>
        <taxon>Morganellaceae</taxon>
        <taxon>Photorhabdus</taxon>
    </lineage>
</organism>
<keyword evidence="7" id="KW-0503">Monooxygenase</keyword>
<dbReference type="InterPro" id="IPR002938">
    <property type="entry name" value="FAD-bd"/>
</dbReference>
<evidence type="ECO:0000256" key="6">
    <source>
        <dbReference type="ARBA" id="ARBA00023002"/>
    </source>
</evidence>
<comment type="caution">
    <text evidence="10">The sequence shown here is derived from an EMBL/GenBank/DDBJ whole genome shotgun (WGS) entry which is preliminary data.</text>
</comment>
<feature type="domain" description="FAD-binding" evidence="9">
    <location>
        <begin position="2"/>
        <end position="335"/>
    </location>
</feature>
<proteinExistence type="inferred from homology"/>
<evidence type="ECO:0000259" key="9">
    <source>
        <dbReference type="Pfam" id="PF01494"/>
    </source>
</evidence>
<dbReference type="Pfam" id="PF01494">
    <property type="entry name" value="FAD_binding_3"/>
    <property type="match status" value="1"/>
</dbReference>
<dbReference type="EMBL" id="LOIC01000018">
    <property type="protein sequence ID" value="OCA56114.1"/>
    <property type="molecule type" value="Genomic_DNA"/>
</dbReference>
<keyword evidence="5" id="KW-0274">FAD</keyword>
<comment type="pathway">
    <text evidence="2">Cofactor biosynthesis; ubiquinone biosynthesis.</text>
</comment>
<keyword evidence="11" id="KW-1185">Reference proteome</keyword>
<name>A0A1B8YLS9_9GAMM</name>
<dbReference type="AlphaFoldDB" id="A0A1B8YLS9"/>